<dbReference type="InterPro" id="IPR005467">
    <property type="entry name" value="His_kinase_dom"/>
</dbReference>
<accession>A0A0D6PF24</accession>
<dbReference type="PRINTS" id="PR00344">
    <property type="entry name" value="BCTRLSENSOR"/>
</dbReference>
<evidence type="ECO:0000256" key="5">
    <source>
        <dbReference type="ARBA" id="ARBA00022777"/>
    </source>
</evidence>
<dbReference type="PANTHER" id="PTHR43047">
    <property type="entry name" value="TWO-COMPONENT HISTIDINE PROTEIN KINASE"/>
    <property type="match status" value="1"/>
</dbReference>
<feature type="domain" description="Histidine kinase" evidence="8">
    <location>
        <begin position="653"/>
        <end position="870"/>
    </location>
</feature>
<dbReference type="Pfam" id="PF02518">
    <property type="entry name" value="HATPase_c"/>
    <property type="match status" value="1"/>
</dbReference>
<dbReference type="InterPro" id="IPR004358">
    <property type="entry name" value="Sig_transdc_His_kin-like_C"/>
</dbReference>
<proteinExistence type="predicted"/>
<dbReference type="InterPro" id="IPR003594">
    <property type="entry name" value="HATPase_dom"/>
</dbReference>
<feature type="transmembrane region" description="Helical" evidence="7">
    <location>
        <begin position="85"/>
        <end position="109"/>
    </location>
</feature>
<dbReference type="Pfam" id="PF00512">
    <property type="entry name" value="HisKA"/>
    <property type="match status" value="1"/>
</dbReference>
<dbReference type="InterPro" id="IPR036097">
    <property type="entry name" value="HisK_dim/P_sf"/>
</dbReference>
<dbReference type="AlphaFoldDB" id="A0A0D6PF24"/>
<keyword evidence="5 10" id="KW-0418">Kinase</keyword>
<feature type="domain" description="Response regulatory" evidence="9">
    <location>
        <begin position="893"/>
        <end position="1012"/>
    </location>
</feature>
<dbReference type="Gene3D" id="3.40.50.2300">
    <property type="match status" value="1"/>
</dbReference>
<feature type="transmembrane region" description="Helical" evidence="7">
    <location>
        <begin position="334"/>
        <end position="353"/>
    </location>
</feature>
<dbReference type="Gene3D" id="1.10.287.130">
    <property type="match status" value="1"/>
</dbReference>
<evidence type="ECO:0000259" key="9">
    <source>
        <dbReference type="PROSITE" id="PS50110"/>
    </source>
</evidence>
<dbReference type="PROSITE" id="PS50110">
    <property type="entry name" value="RESPONSE_REGULATORY"/>
    <property type="match status" value="1"/>
</dbReference>
<dbReference type="SUPFAM" id="SSF52172">
    <property type="entry name" value="CheY-like"/>
    <property type="match status" value="1"/>
</dbReference>
<feature type="modified residue" description="4-aspartylphosphate" evidence="6">
    <location>
        <position position="942"/>
    </location>
</feature>
<evidence type="ECO:0000313" key="10">
    <source>
        <dbReference type="EMBL" id="GAN79961.1"/>
    </source>
</evidence>
<dbReference type="InterPro" id="IPR001789">
    <property type="entry name" value="Sig_transdc_resp-reg_receiver"/>
</dbReference>
<dbReference type="InterPro" id="IPR003661">
    <property type="entry name" value="HisK_dim/P_dom"/>
</dbReference>
<dbReference type="Proteomes" id="UP000032668">
    <property type="component" value="Unassembled WGS sequence"/>
</dbReference>
<dbReference type="Gene3D" id="3.30.565.10">
    <property type="entry name" value="Histidine kinase-like ATPase, C-terminal domain"/>
    <property type="match status" value="1"/>
</dbReference>
<dbReference type="SMART" id="SM00387">
    <property type="entry name" value="HATPase_c"/>
    <property type="match status" value="1"/>
</dbReference>
<dbReference type="GO" id="GO:0000155">
    <property type="term" value="F:phosphorelay sensor kinase activity"/>
    <property type="evidence" value="ECO:0007669"/>
    <property type="project" value="InterPro"/>
</dbReference>
<feature type="transmembrane region" description="Helical" evidence="7">
    <location>
        <begin position="539"/>
        <end position="565"/>
    </location>
</feature>
<evidence type="ECO:0000256" key="1">
    <source>
        <dbReference type="ARBA" id="ARBA00000085"/>
    </source>
</evidence>
<protein>
    <recommendedName>
        <fullName evidence="2">histidine kinase</fullName>
        <ecNumber evidence="2">2.7.13.3</ecNumber>
    </recommendedName>
</protein>
<dbReference type="CDD" id="cd17546">
    <property type="entry name" value="REC_hyHK_CKI1_RcsC-like"/>
    <property type="match status" value="1"/>
</dbReference>
<dbReference type="SMART" id="SM00448">
    <property type="entry name" value="REC"/>
    <property type="match status" value="1"/>
</dbReference>
<feature type="transmembrane region" description="Helical" evidence="7">
    <location>
        <begin position="359"/>
        <end position="380"/>
    </location>
</feature>
<gene>
    <name evidence="10" type="ORF">Aam_034_105</name>
</gene>
<dbReference type="InterPro" id="IPR036890">
    <property type="entry name" value="HATPase_C_sf"/>
</dbReference>
<dbReference type="Gene3D" id="1.10.4160.10">
    <property type="entry name" value="Hydantoin permease"/>
    <property type="match status" value="1"/>
</dbReference>
<feature type="transmembrane region" description="Helical" evidence="7">
    <location>
        <begin position="21"/>
        <end position="45"/>
    </location>
</feature>
<keyword evidence="11" id="KW-1185">Reference proteome</keyword>
<feature type="transmembrane region" description="Helical" evidence="7">
    <location>
        <begin position="571"/>
        <end position="597"/>
    </location>
</feature>
<dbReference type="EMBL" id="BANC01000034">
    <property type="protein sequence ID" value="GAN79961.1"/>
    <property type="molecule type" value="Genomic_DNA"/>
</dbReference>
<dbReference type="CDD" id="cd16922">
    <property type="entry name" value="HATPase_EvgS-ArcB-TorS-like"/>
    <property type="match status" value="1"/>
</dbReference>
<keyword evidence="3 6" id="KW-0597">Phosphoprotein</keyword>
<keyword evidence="7" id="KW-1133">Transmembrane helix</keyword>
<evidence type="ECO:0000256" key="4">
    <source>
        <dbReference type="ARBA" id="ARBA00022679"/>
    </source>
</evidence>
<feature type="transmembrane region" description="Helical" evidence="7">
    <location>
        <begin position="281"/>
        <end position="303"/>
    </location>
</feature>
<dbReference type="Pfam" id="PF00072">
    <property type="entry name" value="Response_reg"/>
    <property type="match status" value="1"/>
</dbReference>
<feature type="transmembrane region" description="Helical" evidence="7">
    <location>
        <begin position="190"/>
        <end position="212"/>
    </location>
</feature>
<name>A0A0D6PF24_9PROT</name>
<organism evidence="10 11">
    <name type="scientific">Acidocella aminolytica 101 = DSM 11237</name>
    <dbReference type="NCBI Taxonomy" id="1120923"/>
    <lineage>
        <taxon>Bacteria</taxon>
        <taxon>Pseudomonadati</taxon>
        <taxon>Pseudomonadota</taxon>
        <taxon>Alphaproteobacteria</taxon>
        <taxon>Acetobacterales</taxon>
        <taxon>Acidocellaceae</taxon>
        <taxon>Acidocella</taxon>
    </lineage>
</organism>
<feature type="transmembrane region" description="Helical" evidence="7">
    <location>
        <begin position="430"/>
        <end position="450"/>
    </location>
</feature>
<dbReference type="EC" id="2.7.13.3" evidence="2"/>
<dbReference type="PROSITE" id="PS50109">
    <property type="entry name" value="HIS_KIN"/>
    <property type="match status" value="1"/>
</dbReference>
<dbReference type="SMART" id="SM00388">
    <property type="entry name" value="HisKA"/>
    <property type="match status" value="1"/>
</dbReference>
<sequence>MEDYALRFTASAARKFSARAVANTAFGATSFLALEAIGATVTLQYGPVNAVAAILSVALLISLTAGPIAYVAAKYGVDIDLLTRAAGFGYIGSTITSLIYASFTFIFFALEASIFANMLNQVFGIPLHLGYVLTTLGIIPLAAYGITFISRFQAWSQPLWLALNFLPLLFLALDPALLHDWAGFHGLGWAGGFSLLPFGACASIIVSLIAQIGEQADYLRFLPRPDPKARWRWWGALLAAGPGWVLPGVVKMLMGSVLGVLSLGLGYGAEQAAQPIILYHAAYGLALPPHAALLAAALLVAVAQTKINVTNAYAGSIAWSNFFSRLTHRHPGRVIWLVFNAAIGLLLMELDIYRSIAPILAFYSVLACGWIGAISADLVLVKGMRLGPRIIEFKRAHLYDINPVGTGAMLLATLAGALCISGLLGAYAHAFAPFIALASAFIAVPAIAAATRGRFYLARRPRRAWAGESQLVCSVCDNAFEPQDIAYCPAYAAPICSLCCTLDSRCRDACKPHARYGTQIIGLMRHLLPARLRGRMDPVLLRFLGVFSLTAVVLGVIFCAFYWQAASQNSALAALLATAFWRVFVCILLVAGVFAWLQVLARESSLAAEEESRRQTQLLLAEIDAHRKTDAKLARAREVAEAANIAKTRFIVGVSHELRTPLNAVLGYAQLLENDETIPPRRRETIGIIRRSGEHLHGLIEGLMDISKIEAGRIDIERREVNFPDFLAQITGMFRLQAAAKGLSFEFETPSRLPTLVFIDEIRLRQILINLLSNALKFTTRGGIRLALRIPGEVMEFEVADTGPGIAPQDLARIFEPFERALPKNSAAPPGIGLGLTITKLLVEILGGRISVDSTPGKGSRFRVQLLISRAPRASASAPMQGRIVGYQGARRTIIAAEDNAVHRALLQDALTPLGFTLLTAPDGPSCLRLAAGCKADLFLLDYSMPQTEMPALNGLGLARQLRRQPNHAATPVIMLTAHAPVLHGGGEAAYDAALPKPVNFAKLLETIGTLLKLAWIQDTPAPAEPTAPSAPGLAEAALRPHIAQLRYLAQIGFIRGLEESLERLALEAPEAKDILAPLSALAAGLRLPEFLAALEELEQDAA</sequence>
<feature type="transmembrane region" description="Helical" evidence="7">
    <location>
        <begin position="159"/>
        <end position="178"/>
    </location>
</feature>
<dbReference type="SUPFAM" id="SSF55874">
    <property type="entry name" value="ATPase domain of HSP90 chaperone/DNA topoisomerase II/histidine kinase"/>
    <property type="match status" value="1"/>
</dbReference>
<feature type="transmembrane region" description="Helical" evidence="7">
    <location>
        <begin position="401"/>
        <end position="424"/>
    </location>
</feature>
<evidence type="ECO:0000256" key="3">
    <source>
        <dbReference type="ARBA" id="ARBA00022553"/>
    </source>
</evidence>
<comment type="caution">
    <text evidence="10">The sequence shown here is derived from an EMBL/GenBank/DDBJ whole genome shotgun (WGS) entry which is preliminary data.</text>
</comment>
<feature type="transmembrane region" description="Helical" evidence="7">
    <location>
        <begin position="233"/>
        <end position="261"/>
    </location>
</feature>
<keyword evidence="7" id="KW-0812">Transmembrane</keyword>
<dbReference type="STRING" id="1120923.SAMN02746095_00820"/>
<keyword evidence="7" id="KW-0472">Membrane</keyword>
<evidence type="ECO:0000256" key="7">
    <source>
        <dbReference type="SAM" id="Phobius"/>
    </source>
</evidence>
<feature type="transmembrane region" description="Helical" evidence="7">
    <location>
        <begin position="129"/>
        <end position="147"/>
    </location>
</feature>
<keyword evidence="4" id="KW-0808">Transferase</keyword>
<feature type="transmembrane region" description="Helical" evidence="7">
    <location>
        <begin position="51"/>
        <end position="73"/>
    </location>
</feature>
<reference evidence="10 11" key="1">
    <citation type="submission" date="2012-11" db="EMBL/GenBank/DDBJ databases">
        <title>Whole genome sequence of Acidocella aminolytica 101 = DSM 11237.</title>
        <authorList>
            <person name="Azuma Y."/>
            <person name="Higashiura N."/>
            <person name="Hirakawa H."/>
            <person name="Matsushita K."/>
        </authorList>
    </citation>
    <scope>NUCLEOTIDE SEQUENCE [LARGE SCALE GENOMIC DNA]</scope>
    <source>
        <strain evidence="11">101 / DSM 11237</strain>
    </source>
</reference>
<evidence type="ECO:0000313" key="11">
    <source>
        <dbReference type="Proteomes" id="UP000032668"/>
    </source>
</evidence>
<evidence type="ECO:0000256" key="2">
    <source>
        <dbReference type="ARBA" id="ARBA00012438"/>
    </source>
</evidence>
<evidence type="ECO:0000259" key="8">
    <source>
        <dbReference type="PROSITE" id="PS50109"/>
    </source>
</evidence>
<dbReference type="InterPro" id="IPR011006">
    <property type="entry name" value="CheY-like_superfamily"/>
</dbReference>
<dbReference type="SUPFAM" id="SSF47384">
    <property type="entry name" value="Homodimeric domain of signal transducing histidine kinase"/>
    <property type="match status" value="1"/>
</dbReference>
<evidence type="ECO:0000256" key="6">
    <source>
        <dbReference type="PROSITE-ProRule" id="PRU00169"/>
    </source>
</evidence>
<dbReference type="FunFam" id="3.30.565.10:FF:000006">
    <property type="entry name" value="Sensor histidine kinase WalK"/>
    <property type="match status" value="1"/>
</dbReference>
<comment type="catalytic activity">
    <reaction evidence="1">
        <text>ATP + protein L-histidine = ADP + protein N-phospho-L-histidine.</text>
        <dbReference type="EC" id="2.7.13.3"/>
    </reaction>
</comment>
<dbReference type="CDD" id="cd00082">
    <property type="entry name" value="HisKA"/>
    <property type="match status" value="1"/>
</dbReference>